<evidence type="ECO:0000313" key="2">
    <source>
        <dbReference type="Proteomes" id="UP001460202"/>
    </source>
</evidence>
<organism evidence="1 2">
    <name type="scientific">Alistipes intestinihominis</name>
    <dbReference type="NCBI Taxonomy" id="3133172"/>
    <lineage>
        <taxon>Bacteria</taxon>
        <taxon>Pseudomonadati</taxon>
        <taxon>Bacteroidota</taxon>
        <taxon>Bacteroidia</taxon>
        <taxon>Bacteroidales</taxon>
        <taxon>Rikenellaceae</taxon>
        <taxon>Alistipes</taxon>
    </lineage>
</organism>
<keyword evidence="2" id="KW-1185">Reference proteome</keyword>
<name>A0ABV1H100_9BACT</name>
<evidence type="ECO:0000313" key="1">
    <source>
        <dbReference type="EMBL" id="MEQ2546280.1"/>
    </source>
</evidence>
<dbReference type="RefSeq" id="WP_349094619.1">
    <property type="nucleotide sequence ID" value="NZ_JBBMFL010000028.1"/>
</dbReference>
<protein>
    <submittedName>
        <fullName evidence="1">Uncharacterized protein</fullName>
    </submittedName>
</protein>
<gene>
    <name evidence="1" type="ORF">WMO46_15150</name>
</gene>
<dbReference type="EMBL" id="JBBMFL010000028">
    <property type="protein sequence ID" value="MEQ2546280.1"/>
    <property type="molecule type" value="Genomic_DNA"/>
</dbReference>
<comment type="caution">
    <text evidence="1">The sequence shown here is derived from an EMBL/GenBank/DDBJ whole genome shotgun (WGS) entry which is preliminary data.</text>
</comment>
<dbReference type="Proteomes" id="UP001460202">
    <property type="component" value="Unassembled WGS sequence"/>
</dbReference>
<proteinExistence type="predicted"/>
<accession>A0ABV1H100</accession>
<sequence>MKLQVQMVAMSHLSGVQELIHFGALEQVRRELNFVKSLMLEYPDLEAEVLEERINEIYTRNMADLAKPAGQMDERSRVRQMAIRAYRETCPSDRITGCCDVCDCCAFSQAFVEKFDELMNSDK</sequence>
<reference evidence="1 2" key="1">
    <citation type="submission" date="2024-03" db="EMBL/GenBank/DDBJ databases">
        <title>Human intestinal bacterial collection.</title>
        <authorList>
            <person name="Pauvert C."/>
            <person name="Hitch T.C.A."/>
            <person name="Clavel T."/>
        </authorList>
    </citation>
    <scope>NUCLEOTIDE SEQUENCE [LARGE SCALE GENOMIC DNA]</scope>
    <source>
        <strain evidence="1 2">CLA-KB-H122</strain>
    </source>
</reference>